<comment type="similarity">
    <text evidence="1">Belongs to the LysR transcriptional regulatory family.</text>
</comment>
<keyword evidence="4" id="KW-0804">Transcription</keyword>
<reference evidence="6 7" key="1">
    <citation type="submission" date="2023-07" db="EMBL/GenBank/DDBJ databases">
        <title>Sorghum-associated microbial communities from plants grown in Nebraska, USA.</title>
        <authorList>
            <person name="Schachtman D."/>
        </authorList>
    </citation>
    <scope>NUCLEOTIDE SEQUENCE [LARGE SCALE GENOMIC DNA]</scope>
    <source>
        <strain evidence="6 7">BE314</strain>
    </source>
</reference>
<dbReference type="GO" id="GO:0003677">
    <property type="term" value="F:DNA binding"/>
    <property type="evidence" value="ECO:0007669"/>
    <property type="project" value="UniProtKB-KW"/>
</dbReference>
<accession>A0ABU1YIP3</accession>
<organism evidence="6 7">
    <name type="scientific">Roseateles saccharophilus</name>
    <name type="common">Pseudomonas saccharophila</name>
    <dbReference type="NCBI Taxonomy" id="304"/>
    <lineage>
        <taxon>Bacteria</taxon>
        <taxon>Pseudomonadati</taxon>
        <taxon>Pseudomonadota</taxon>
        <taxon>Betaproteobacteria</taxon>
        <taxon>Burkholderiales</taxon>
        <taxon>Sphaerotilaceae</taxon>
        <taxon>Roseateles</taxon>
    </lineage>
</organism>
<dbReference type="PANTHER" id="PTHR30537">
    <property type="entry name" value="HTH-TYPE TRANSCRIPTIONAL REGULATOR"/>
    <property type="match status" value="1"/>
</dbReference>
<dbReference type="InterPro" id="IPR036388">
    <property type="entry name" value="WH-like_DNA-bd_sf"/>
</dbReference>
<sequence length="305" mass="33352">MRFRSPSLAELHAFAAVAELGSFSAAAQALSVTQGAVSRAVQRLETELGLALLARGGAQVRPTPHGADYLARIRPALDMLESAVPLAAATAGPSLRIAPVPSLYARWLVPRLPALQAQHPQLQLEFRRWRHDDGFERDDVDCWINPKPSVHSRWPEGVVAQYLLGRELVAVCRPSRAARLSRPQDVLQHPLLHHSAHPGDWSLWLKAQGVQAARPRLASGFDLAAALIEAVVADMGIAVVQLCLIERELAAGQLVLPFSGWVSSGRGFYLCRRADREASSEQHSFAQWAVAGSRHWRRQALAALD</sequence>
<dbReference type="Gene3D" id="3.40.190.10">
    <property type="entry name" value="Periplasmic binding protein-like II"/>
    <property type="match status" value="2"/>
</dbReference>
<evidence type="ECO:0000259" key="5">
    <source>
        <dbReference type="PROSITE" id="PS50931"/>
    </source>
</evidence>
<dbReference type="Gene3D" id="1.10.10.10">
    <property type="entry name" value="Winged helix-like DNA-binding domain superfamily/Winged helix DNA-binding domain"/>
    <property type="match status" value="1"/>
</dbReference>
<evidence type="ECO:0000256" key="3">
    <source>
        <dbReference type="ARBA" id="ARBA00023125"/>
    </source>
</evidence>
<comment type="caution">
    <text evidence="6">The sequence shown here is derived from an EMBL/GenBank/DDBJ whole genome shotgun (WGS) entry which is preliminary data.</text>
</comment>
<name>A0ABU1YIP3_ROSSA</name>
<evidence type="ECO:0000256" key="2">
    <source>
        <dbReference type="ARBA" id="ARBA00023015"/>
    </source>
</evidence>
<keyword evidence="3 6" id="KW-0238">DNA-binding</keyword>
<dbReference type="InterPro" id="IPR000847">
    <property type="entry name" value="LysR_HTH_N"/>
</dbReference>
<dbReference type="Proteomes" id="UP001180453">
    <property type="component" value="Unassembled WGS sequence"/>
</dbReference>
<dbReference type="InterPro" id="IPR036390">
    <property type="entry name" value="WH_DNA-bd_sf"/>
</dbReference>
<evidence type="ECO:0000256" key="4">
    <source>
        <dbReference type="ARBA" id="ARBA00023163"/>
    </source>
</evidence>
<proteinExistence type="inferred from homology"/>
<dbReference type="SUPFAM" id="SSF46785">
    <property type="entry name" value="Winged helix' DNA-binding domain"/>
    <property type="match status" value="1"/>
</dbReference>
<evidence type="ECO:0000313" key="7">
    <source>
        <dbReference type="Proteomes" id="UP001180453"/>
    </source>
</evidence>
<dbReference type="Pfam" id="PF03466">
    <property type="entry name" value="LysR_substrate"/>
    <property type="match status" value="1"/>
</dbReference>
<dbReference type="SUPFAM" id="SSF53850">
    <property type="entry name" value="Periplasmic binding protein-like II"/>
    <property type="match status" value="1"/>
</dbReference>
<evidence type="ECO:0000313" key="6">
    <source>
        <dbReference type="EMBL" id="MDR7268710.1"/>
    </source>
</evidence>
<keyword evidence="2" id="KW-0805">Transcription regulation</keyword>
<dbReference type="EMBL" id="JAVDXU010000001">
    <property type="protein sequence ID" value="MDR7268710.1"/>
    <property type="molecule type" value="Genomic_DNA"/>
</dbReference>
<dbReference type="PRINTS" id="PR00039">
    <property type="entry name" value="HTHLYSR"/>
</dbReference>
<keyword evidence="7" id="KW-1185">Reference proteome</keyword>
<dbReference type="PROSITE" id="PS50931">
    <property type="entry name" value="HTH_LYSR"/>
    <property type="match status" value="1"/>
</dbReference>
<gene>
    <name evidence="6" type="ORF">J2X20_001339</name>
</gene>
<dbReference type="Pfam" id="PF00126">
    <property type="entry name" value="HTH_1"/>
    <property type="match status" value="1"/>
</dbReference>
<dbReference type="InterPro" id="IPR058163">
    <property type="entry name" value="LysR-type_TF_proteobact-type"/>
</dbReference>
<protein>
    <submittedName>
        <fullName evidence="6">DNA-binding transcriptional LysR family regulator</fullName>
    </submittedName>
</protein>
<dbReference type="PANTHER" id="PTHR30537:SF74">
    <property type="entry name" value="HTH-TYPE TRANSCRIPTIONAL REGULATOR TRPI"/>
    <property type="match status" value="1"/>
</dbReference>
<dbReference type="RefSeq" id="WP_310262652.1">
    <property type="nucleotide sequence ID" value="NZ_JAVDXU010000001.1"/>
</dbReference>
<dbReference type="InterPro" id="IPR005119">
    <property type="entry name" value="LysR_subst-bd"/>
</dbReference>
<feature type="domain" description="HTH lysR-type" evidence="5">
    <location>
        <begin position="6"/>
        <end position="63"/>
    </location>
</feature>
<evidence type="ECO:0000256" key="1">
    <source>
        <dbReference type="ARBA" id="ARBA00009437"/>
    </source>
</evidence>